<dbReference type="InterPro" id="IPR046357">
    <property type="entry name" value="PPIase_dom_sf"/>
</dbReference>
<dbReference type="SUPFAM" id="SSF109998">
    <property type="entry name" value="Triger factor/SurA peptide-binding domain-like"/>
    <property type="match status" value="1"/>
</dbReference>
<dbReference type="PANTHER" id="PTHR47637">
    <property type="entry name" value="CHAPERONE SURA"/>
    <property type="match status" value="1"/>
</dbReference>
<keyword evidence="1 3" id="KW-0732">Signal</keyword>
<name>A0ABM8AMH0_9BACT</name>
<sequence length="320" mass="36070">MKVLSLLIIALLAMPSAQAWATGQVINRILVKINNNIITQYDLDEKLQPILDQIKDRELSAAEQEQLKALRKRALVDMVNDILIQQEVELYGIAITDEDVEKEIDRIKQERELDDDAFEAAVAQDGLTVDEFRERLKQMMEKQEIVGHKVNKKVLVTDSEIEAEYEARKDQYSLDKTVEVALLLLPVDVSAVEVRTRIADGEMTFAEAVAKYSVGPAVDSGGSLGEMKYADLAEEWRQALVGVPEDGVSDPLTIQGQQALLSPLKISEDALVPLEDVRDDLFQQLMQKKREQAFTEYFDQLKESAVIIYMDESMKPDDGE</sequence>
<dbReference type="InterPro" id="IPR050280">
    <property type="entry name" value="OMP_Chaperone_SurA"/>
</dbReference>
<dbReference type="Gene3D" id="3.10.50.40">
    <property type="match status" value="1"/>
</dbReference>
<proteinExistence type="predicted"/>
<dbReference type="Pfam" id="PF13145">
    <property type="entry name" value="Rotamase_2"/>
    <property type="match status" value="1"/>
</dbReference>
<dbReference type="Gene3D" id="1.10.4030.10">
    <property type="entry name" value="Porin chaperone SurA, peptide-binding domain"/>
    <property type="match status" value="1"/>
</dbReference>
<dbReference type="InterPro" id="IPR027304">
    <property type="entry name" value="Trigger_fact/SurA_dom_sf"/>
</dbReference>
<keyword evidence="2" id="KW-0697">Rotamase</keyword>
<evidence type="ECO:0000313" key="5">
    <source>
        <dbReference type="EMBL" id="BDQ32571.1"/>
    </source>
</evidence>
<evidence type="ECO:0000256" key="1">
    <source>
        <dbReference type="ARBA" id="ARBA00022729"/>
    </source>
</evidence>
<keyword evidence="2" id="KW-0413">Isomerase</keyword>
<dbReference type="EMBL" id="AP026708">
    <property type="protein sequence ID" value="BDQ32571.1"/>
    <property type="molecule type" value="Genomic_DNA"/>
</dbReference>
<dbReference type="Pfam" id="PF13624">
    <property type="entry name" value="SurA_N_3"/>
    <property type="match status" value="1"/>
</dbReference>
<organism evidence="5 6">
    <name type="scientific">Pseudodesulfovibrio portus</name>
    <dbReference type="NCBI Taxonomy" id="231439"/>
    <lineage>
        <taxon>Bacteria</taxon>
        <taxon>Pseudomonadati</taxon>
        <taxon>Thermodesulfobacteriota</taxon>
        <taxon>Desulfovibrionia</taxon>
        <taxon>Desulfovibrionales</taxon>
        <taxon>Desulfovibrionaceae</taxon>
    </lineage>
</organism>
<evidence type="ECO:0000259" key="4">
    <source>
        <dbReference type="PROSITE" id="PS50198"/>
    </source>
</evidence>
<feature type="signal peptide" evidence="3">
    <location>
        <begin position="1"/>
        <end position="19"/>
    </location>
</feature>
<feature type="domain" description="PpiC" evidence="4">
    <location>
        <begin position="175"/>
        <end position="252"/>
    </location>
</feature>
<dbReference type="RefSeq" id="WP_407681900.1">
    <property type="nucleotide sequence ID" value="NZ_AP026708.1"/>
</dbReference>
<dbReference type="PROSITE" id="PS50198">
    <property type="entry name" value="PPIC_PPIASE_2"/>
    <property type="match status" value="1"/>
</dbReference>
<protein>
    <recommendedName>
        <fullName evidence="4">PpiC domain-containing protein</fullName>
    </recommendedName>
</protein>
<dbReference type="Proteomes" id="UP001061361">
    <property type="component" value="Chromosome"/>
</dbReference>
<dbReference type="SUPFAM" id="SSF54534">
    <property type="entry name" value="FKBP-like"/>
    <property type="match status" value="1"/>
</dbReference>
<dbReference type="InterPro" id="IPR000297">
    <property type="entry name" value="PPIase_PpiC"/>
</dbReference>
<evidence type="ECO:0000256" key="2">
    <source>
        <dbReference type="PROSITE-ProRule" id="PRU00278"/>
    </source>
</evidence>
<keyword evidence="6" id="KW-1185">Reference proteome</keyword>
<accession>A0ABM8AMH0</accession>
<dbReference type="PANTHER" id="PTHR47637:SF1">
    <property type="entry name" value="CHAPERONE SURA"/>
    <property type="match status" value="1"/>
</dbReference>
<evidence type="ECO:0000256" key="3">
    <source>
        <dbReference type="SAM" id="SignalP"/>
    </source>
</evidence>
<gene>
    <name evidence="5" type="ORF">JCM14722_01130</name>
</gene>
<feature type="chain" id="PRO_5046929435" description="PpiC domain-containing protein" evidence="3">
    <location>
        <begin position="20"/>
        <end position="320"/>
    </location>
</feature>
<reference evidence="5" key="1">
    <citation type="submission" date="2022-08" db="EMBL/GenBank/DDBJ databases">
        <title>Genome Sequence of the sulphate-reducing bacterium, Pseudodesulfovibrio portus JCM14722.</title>
        <authorList>
            <person name="Kondo R."/>
            <person name="Kataoka T."/>
        </authorList>
    </citation>
    <scope>NUCLEOTIDE SEQUENCE</scope>
    <source>
        <strain evidence="5">JCM 14722</strain>
    </source>
</reference>
<evidence type="ECO:0000313" key="6">
    <source>
        <dbReference type="Proteomes" id="UP001061361"/>
    </source>
</evidence>